<keyword evidence="10" id="KW-0539">Nucleus</keyword>
<sequence length="1569" mass="172719">MILGGRCGGVSMILAWVFSINMVFAPPVHLGFFACPGHCGHIELAQPVVNPLLFSVLVRVLRGICFGCANFRLPIAREKLWIKYIKRIEAGLWQDAEAVADLLLLGRQNSSADRSCPACQTSDISSEDSEASIQNQKQKVSQNDYGKPRNVGSSRWQTITTSQRSSRRFQFVQRFIGECASSSSACTRCGTRAVRIRNDGFRIFARLPPSKKRSRTRGFSSSVDPTELDGESNLGSSVLDSLKLAPGREQLLLPSMVEYVLCELQRNSSQLCAFLFGHHIVEPFLLHVLLVPPSRFRLPSTTDDSDGGVPREHAQNFHYTCLLKANERVTQAVRAQDPLALGRAVIELQQSVQSLMDSQPDASMRRAPGIRQQLEHKEGIFRMHLMGKRVNYSARSVISPDPFLDVNEVGVPLHFAMKLSFPELVTDWNLVQLQGLVRNGPHRHPGANMLEKGKGLRIQIQARNAKQAQVLAETLFEQEETPDGSLLPARVFRHLRNGDRILFNRQPTLHRVGLLAHRVRVLGPTENTLRLHYANCGAYNADFDGDEMNLHVPQDWIAAAEAEYLLRTDHHYVSPTSGAPIRGLIQDHVLGAVLITQRDRFFSWHDFSNIIYAATVRLWESPRVGQLAQNERRFGPYATCAQVIPAILHPQCLWTGKQVITTVLRIIQYVADPERSCKSLSMASRAKVGSAYWGQNAAEEGTVIFRDGELLQGVLDKAQIGASPFGLVHYVHELLGPEASGNLLSCFSRLFTLFLRQHGHTTGIEDLLLQPTAEELRSKVVEQARSLVGPQVVTRVLQLPASTATELETALAEMLCSERGREVEARLDMETKKELAALGSRILESCIPHGLYKPFPRNGFALMTASGAKGSQVNAAQISCLLGSTILDGRRVPRTVVGWTLPSFRPYEAGTVPGGFISSRFLTGLSPQEYFFHCMAGREGLTDTAVKTARSGYLQRCLVKALENVAVTYDGTVRDSDGSIIQFLYGEDGLDPCHAPWLQKQLEWIRALCSKGPTDCSLDLDTIEAHRGTLDGGRITSFGTVRTKRSGRVATDDSVSASFRDSIQSFEAYERRALIDYYHRAAATPGDAVGVIAAQSIGEPSTQMTLNTFHFAGIGVEHVTVGVPRLRELLMFPGSAPATPFMQIPFRSNISKESAAQTCNSLRAIRLRDLVLKLYVCFDVEKGGAIARLTLRMNLAEPELYEKTLGVASISTQDGIAKTFGQTLKALISRRLRELENQQLPPMTSKLESAVSAIANVENEESAVPSTFCPEKLDTGFSDTSSESSLESDDVEALDLIPDSDPQADTFNVSDLDSTRETENEANRNMTELNVGSVDAAEHGSVAPGDVAADENSVDVGFLSESVMQTCLWIRSPLWYAIFIDELVLAAAERVFIRSVEGVRHSALVIGEDDELFLRTDGSNISLAWTLSSDKLDHERLHSNDISEVLAVYGVEAAQGLLVRELQTVFAAYGIPVDYRHLSLIADYQTALGGCRPFSRTGMRILDSVPSPLQRMSFESATQFLRDAALAREEDLLQSATARLCLGRVVSLGTGSFSLRVANTNNSNSAKST</sequence>
<proteinExistence type="inferred from homology"/>
<dbReference type="InterPro" id="IPR006592">
    <property type="entry name" value="RNA_pol_N"/>
</dbReference>
<keyword evidence="8" id="KW-0460">Magnesium</keyword>
<evidence type="ECO:0000256" key="13">
    <source>
        <dbReference type="SAM" id="Phobius"/>
    </source>
</evidence>
<reference evidence="15 16" key="1">
    <citation type="journal article" date="2020" name="J. Phycol.">
        <title>Comparative genome analysis reveals Cyanidiococcus gen. nov., a new extremophilic red algal genus sister to Cyanidioschyzon (Cyanidioschyzonaceae, Rhodophyta).</title>
        <authorList>
            <person name="Liu S.-L."/>
            <person name="Chiang Y.-R."/>
            <person name="Yoon H.S."/>
            <person name="Fu H.-Y."/>
        </authorList>
    </citation>
    <scope>NUCLEOTIDE SEQUENCE [LARGE SCALE GENOMIC DNA]</scope>
    <source>
        <strain evidence="15 16">THAL066</strain>
    </source>
</reference>
<dbReference type="Gene3D" id="1.10.150.390">
    <property type="match status" value="1"/>
</dbReference>
<keyword evidence="9 11" id="KW-0804">Transcription</keyword>
<dbReference type="InterPro" id="IPR045867">
    <property type="entry name" value="DNA-dir_RpoC_beta_prime"/>
</dbReference>
<dbReference type="PROSITE" id="PS51257">
    <property type="entry name" value="PROKAR_LIPOPROTEIN"/>
    <property type="match status" value="1"/>
</dbReference>
<keyword evidence="16" id="KW-1185">Reference proteome</keyword>
<dbReference type="InterPro" id="IPR042102">
    <property type="entry name" value="RNA_pol_Rpb1_3_sf"/>
</dbReference>
<dbReference type="InterPro" id="IPR047107">
    <property type="entry name" value="DNA-dir_RNA_pol1_lsu_C"/>
</dbReference>
<evidence type="ECO:0000256" key="4">
    <source>
        <dbReference type="ARBA" id="ARBA00022679"/>
    </source>
</evidence>
<dbReference type="PANTHER" id="PTHR19376:SF11">
    <property type="entry name" value="DNA-DIRECTED RNA POLYMERASE I SUBUNIT RPA1"/>
    <property type="match status" value="1"/>
</dbReference>
<evidence type="ECO:0000259" key="14">
    <source>
        <dbReference type="SMART" id="SM00663"/>
    </source>
</evidence>
<keyword evidence="5 11" id="KW-0548">Nucleotidyltransferase</keyword>
<feature type="compositionally biased region" description="Polar residues" evidence="12">
    <location>
        <begin position="1303"/>
        <end position="1312"/>
    </location>
</feature>
<dbReference type="InterPro" id="IPR007081">
    <property type="entry name" value="RNA_pol_Rpb1_5"/>
</dbReference>
<dbReference type="GO" id="GO:0006351">
    <property type="term" value="P:DNA-templated transcription"/>
    <property type="evidence" value="ECO:0007669"/>
    <property type="project" value="InterPro"/>
</dbReference>
<dbReference type="GO" id="GO:0046872">
    <property type="term" value="F:metal ion binding"/>
    <property type="evidence" value="ECO:0007669"/>
    <property type="project" value="UniProtKB-KW"/>
</dbReference>
<keyword evidence="3 11" id="KW-0240">DNA-directed RNA polymerase</keyword>
<dbReference type="Gene3D" id="6.20.50.80">
    <property type="match status" value="1"/>
</dbReference>
<dbReference type="CDD" id="cd01435">
    <property type="entry name" value="RNAP_I_RPA1_N"/>
    <property type="match status" value="1"/>
</dbReference>
<gene>
    <name evidence="15" type="primary">POLR1A</name>
    <name evidence="15" type="ORF">F1559_004273</name>
</gene>
<dbReference type="Pfam" id="PF00623">
    <property type="entry name" value="RNA_pol_Rpb1_2"/>
    <property type="match status" value="1"/>
</dbReference>
<dbReference type="OrthoDB" id="270392at2759"/>
<feature type="region of interest" description="Disordered" evidence="12">
    <location>
        <begin position="1262"/>
        <end position="1326"/>
    </location>
</feature>
<evidence type="ECO:0000256" key="7">
    <source>
        <dbReference type="ARBA" id="ARBA00022833"/>
    </source>
</evidence>
<keyword evidence="4 11" id="KW-0808">Transferase</keyword>
<keyword evidence="13" id="KW-1133">Transmembrane helix</keyword>
<evidence type="ECO:0000256" key="10">
    <source>
        <dbReference type="ARBA" id="ARBA00023242"/>
    </source>
</evidence>
<protein>
    <recommendedName>
        <fullName evidence="11">DNA-directed RNA polymerase subunit</fullName>
        <ecNumber evidence="11">2.7.7.6</ecNumber>
    </recommendedName>
</protein>
<dbReference type="EMBL" id="VWRR01000010">
    <property type="protein sequence ID" value="KAF6002560.1"/>
    <property type="molecule type" value="Genomic_DNA"/>
</dbReference>
<keyword evidence="6" id="KW-0479">Metal-binding</keyword>
<dbReference type="Gene3D" id="4.10.860.120">
    <property type="entry name" value="RNA polymerase II, clamp domain"/>
    <property type="match status" value="1"/>
</dbReference>
<dbReference type="InterPro" id="IPR007080">
    <property type="entry name" value="RNA_pol_Rpb1_1"/>
</dbReference>
<evidence type="ECO:0000313" key="15">
    <source>
        <dbReference type="EMBL" id="KAF6002560.1"/>
    </source>
</evidence>
<dbReference type="Gene3D" id="1.10.132.30">
    <property type="match status" value="1"/>
</dbReference>
<dbReference type="Pfam" id="PF04998">
    <property type="entry name" value="RNA_pol_Rpb1_5"/>
    <property type="match status" value="1"/>
</dbReference>
<dbReference type="GO" id="GO:0003677">
    <property type="term" value="F:DNA binding"/>
    <property type="evidence" value="ECO:0007669"/>
    <property type="project" value="InterPro"/>
</dbReference>
<dbReference type="GO" id="GO:0005736">
    <property type="term" value="C:RNA polymerase I complex"/>
    <property type="evidence" value="ECO:0007669"/>
    <property type="project" value="TreeGrafter"/>
</dbReference>
<evidence type="ECO:0000256" key="1">
    <source>
        <dbReference type="ARBA" id="ARBA00004123"/>
    </source>
</evidence>
<dbReference type="SMART" id="SM00663">
    <property type="entry name" value="RPOLA_N"/>
    <property type="match status" value="1"/>
</dbReference>
<dbReference type="Gene3D" id="3.30.1490.180">
    <property type="entry name" value="RNA polymerase ii"/>
    <property type="match status" value="1"/>
</dbReference>
<evidence type="ECO:0000256" key="6">
    <source>
        <dbReference type="ARBA" id="ARBA00022723"/>
    </source>
</evidence>
<dbReference type="Gene3D" id="6.10.250.2940">
    <property type="match status" value="1"/>
</dbReference>
<comment type="similarity">
    <text evidence="2 11">Belongs to the RNA polymerase beta' chain family.</text>
</comment>
<feature type="region of interest" description="Disordered" evidence="12">
    <location>
        <begin position="132"/>
        <end position="157"/>
    </location>
</feature>
<comment type="catalytic activity">
    <reaction evidence="11">
        <text>RNA(n) + a ribonucleoside 5'-triphosphate = RNA(n+1) + diphosphate</text>
        <dbReference type="Rhea" id="RHEA:21248"/>
        <dbReference type="Rhea" id="RHEA-COMP:14527"/>
        <dbReference type="Rhea" id="RHEA-COMP:17342"/>
        <dbReference type="ChEBI" id="CHEBI:33019"/>
        <dbReference type="ChEBI" id="CHEBI:61557"/>
        <dbReference type="ChEBI" id="CHEBI:140395"/>
        <dbReference type="EC" id="2.7.7.6"/>
    </reaction>
</comment>
<dbReference type="Pfam" id="PF04983">
    <property type="entry name" value="RNA_pol_Rpb1_3"/>
    <property type="match status" value="1"/>
</dbReference>
<feature type="compositionally biased region" description="Polar residues" evidence="12">
    <location>
        <begin position="134"/>
        <end position="144"/>
    </location>
</feature>
<dbReference type="InterPro" id="IPR015699">
    <property type="entry name" value="DNA-dir_RNA_pol1_lsu_N"/>
</dbReference>
<evidence type="ECO:0000256" key="9">
    <source>
        <dbReference type="ARBA" id="ARBA00023163"/>
    </source>
</evidence>
<evidence type="ECO:0000256" key="8">
    <source>
        <dbReference type="ARBA" id="ARBA00022842"/>
    </source>
</evidence>
<evidence type="ECO:0000256" key="12">
    <source>
        <dbReference type="SAM" id="MobiDB-lite"/>
    </source>
</evidence>
<organism evidence="15 16">
    <name type="scientific">Cyanidiococcus yangmingshanensis</name>
    <dbReference type="NCBI Taxonomy" id="2690220"/>
    <lineage>
        <taxon>Eukaryota</taxon>
        <taxon>Rhodophyta</taxon>
        <taxon>Bangiophyceae</taxon>
        <taxon>Cyanidiales</taxon>
        <taxon>Cyanidiaceae</taxon>
        <taxon>Cyanidiococcus</taxon>
    </lineage>
</organism>
<evidence type="ECO:0000256" key="3">
    <source>
        <dbReference type="ARBA" id="ARBA00022478"/>
    </source>
</evidence>
<keyword evidence="13" id="KW-0472">Membrane</keyword>
<dbReference type="GO" id="GO:0003899">
    <property type="term" value="F:DNA-directed RNA polymerase activity"/>
    <property type="evidence" value="ECO:0007669"/>
    <property type="project" value="UniProtKB-EC"/>
</dbReference>
<dbReference type="InterPro" id="IPR007083">
    <property type="entry name" value="RNA_pol_Rpb1_4"/>
</dbReference>
<dbReference type="Gene3D" id="1.10.274.100">
    <property type="entry name" value="RNA polymerase Rpb1, domain 3"/>
    <property type="match status" value="1"/>
</dbReference>
<dbReference type="InterPro" id="IPR000722">
    <property type="entry name" value="RNA_pol_asu"/>
</dbReference>
<dbReference type="Pfam" id="PF04997">
    <property type="entry name" value="RNA_pol_Rpb1_1"/>
    <property type="match status" value="1"/>
</dbReference>
<comment type="function">
    <text evidence="11">DNA-dependent RNA polymerase catalyzes the transcription of DNA into RNA using the four ribonucleoside triphosphates as substrates.</text>
</comment>
<evidence type="ECO:0000256" key="11">
    <source>
        <dbReference type="RuleBase" id="RU004279"/>
    </source>
</evidence>
<feature type="domain" description="RNA polymerase N-terminal" evidence="14">
    <location>
        <begin position="282"/>
        <end position="596"/>
    </location>
</feature>
<dbReference type="EC" id="2.7.7.6" evidence="11"/>
<keyword evidence="13" id="KW-0812">Transmembrane</keyword>
<keyword evidence="7" id="KW-0862">Zinc</keyword>
<dbReference type="Gene3D" id="2.40.40.20">
    <property type="match status" value="1"/>
</dbReference>
<evidence type="ECO:0000256" key="2">
    <source>
        <dbReference type="ARBA" id="ARBA00006460"/>
    </source>
</evidence>
<feature type="transmembrane region" description="Helical" evidence="13">
    <location>
        <begin position="12"/>
        <end position="34"/>
    </location>
</feature>
<accession>A0A7J7IIJ2</accession>
<dbReference type="FunFam" id="2.40.40.20:FF:000019">
    <property type="entry name" value="DNA-directed RNA polymerase II subunit RPB1"/>
    <property type="match status" value="1"/>
</dbReference>
<evidence type="ECO:0000313" key="16">
    <source>
        <dbReference type="Proteomes" id="UP000530660"/>
    </source>
</evidence>
<dbReference type="SUPFAM" id="SSF64484">
    <property type="entry name" value="beta and beta-prime subunits of DNA dependent RNA-polymerase"/>
    <property type="match status" value="1"/>
</dbReference>
<comment type="subcellular location">
    <subcellularLocation>
        <location evidence="1">Nucleus</location>
    </subcellularLocation>
</comment>
<dbReference type="InterPro" id="IPR007066">
    <property type="entry name" value="RNA_pol_Rpb1_3"/>
</dbReference>
<comment type="caution">
    <text evidence="15">The sequence shown here is derived from an EMBL/GenBank/DDBJ whole genome shotgun (WGS) entry which is preliminary data.</text>
</comment>
<dbReference type="CDD" id="cd02735">
    <property type="entry name" value="RNAP_I_Rpa1_C"/>
    <property type="match status" value="1"/>
</dbReference>
<feature type="compositionally biased region" description="Basic and acidic residues" evidence="12">
    <location>
        <begin position="1313"/>
        <end position="1322"/>
    </location>
</feature>
<name>A0A7J7IIJ2_9RHOD</name>
<dbReference type="PANTHER" id="PTHR19376">
    <property type="entry name" value="DNA-DIRECTED RNA POLYMERASE"/>
    <property type="match status" value="1"/>
</dbReference>
<dbReference type="InterPro" id="IPR038120">
    <property type="entry name" value="Rpb1_funnel_sf"/>
</dbReference>
<evidence type="ECO:0000256" key="5">
    <source>
        <dbReference type="ARBA" id="ARBA00022695"/>
    </source>
</evidence>
<feature type="region of interest" description="Disordered" evidence="12">
    <location>
        <begin position="211"/>
        <end position="233"/>
    </location>
</feature>
<dbReference type="Proteomes" id="UP000530660">
    <property type="component" value="Unassembled WGS sequence"/>
</dbReference>
<dbReference type="Pfam" id="PF05000">
    <property type="entry name" value="RNA_pol_Rpb1_4"/>
    <property type="match status" value="1"/>
</dbReference>
<dbReference type="InterPro" id="IPR044893">
    <property type="entry name" value="RNA_pol_Rpb1_clamp_domain"/>
</dbReference>